<gene>
    <name evidence="1" type="ORF">E2C01_030083</name>
</gene>
<accession>A0A5B7ETQ6</accession>
<name>A0A5B7ETQ6_PORTR</name>
<reference evidence="1 2" key="1">
    <citation type="submission" date="2019-05" db="EMBL/GenBank/DDBJ databases">
        <title>Another draft genome of Portunus trituberculatus and its Hox gene families provides insights of decapod evolution.</title>
        <authorList>
            <person name="Jeong J.-H."/>
            <person name="Song I."/>
            <person name="Kim S."/>
            <person name="Choi T."/>
            <person name="Kim D."/>
            <person name="Ryu S."/>
            <person name="Kim W."/>
        </authorList>
    </citation>
    <scope>NUCLEOTIDE SEQUENCE [LARGE SCALE GENOMIC DNA]</scope>
    <source>
        <tissue evidence="1">Muscle</tissue>
    </source>
</reference>
<dbReference type="EMBL" id="VSRR010003560">
    <property type="protein sequence ID" value="MPC36618.1"/>
    <property type="molecule type" value="Genomic_DNA"/>
</dbReference>
<dbReference type="AlphaFoldDB" id="A0A5B7ETQ6"/>
<comment type="caution">
    <text evidence="1">The sequence shown here is derived from an EMBL/GenBank/DDBJ whole genome shotgun (WGS) entry which is preliminary data.</text>
</comment>
<dbReference type="Proteomes" id="UP000324222">
    <property type="component" value="Unassembled WGS sequence"/>
</dbReference>
<protein>
    <submittedName>
        <fullName evidence="1">Uncharacterized protein</fullName>
    </submittedName>
</protein>
<keyword evidence="2" id="KW-1185">Reference proteome</keyword>
<evidence type="ECO:0000313" key="1">
    <source>
        <dbReference type="EMBL" id="MPC36618.1"/>
    </source>
</evidence>
<sequence length="85" mass="9695">MQSDPVTLLALILPEFGLFREEEKEDEEAMVVVEEESKMGRICKQVQPGTLRISWRCGEQRSSFAALIAFRLLTAVRQVRSPELT</sequence>
<proteinExistence type="predicted"/>
<organism evidence="1 2">
    <name type="scientific">Portunus trituberculatus</name>
    <name type="common">Swimming crab</name>
    <name type="synonym">Neptunus trituberculatus</name>
    <dbReference type="NCBI Taxonomy" id="210409"/>
    <lineage>
        <taxon>Eukaryota</taxon>
        <taxon>Metazoa</taxon>
        <taxon>Ecdysozoa</taxon>
        <taxon>Arthropoda</taxon>
        <taxon>Crustacea</taxon>
        <taxon>Multicrustacea</taxon>
        <taxon>Malacostraca</taxon>
        <taxon>Eumalacostraca</taxon>
        <taxon>Eucarida</taxon>
        <taxon>Decapoda</taxon>
        <taxon>Pleocyemata</taxon>
        <taxon>Brachyura</taxon>
        <taxon>Eubrachyura</taxon>
        <taxon>Portunoidea</taxon>
        <taxon>Portunidae</taxon>
        <taxon>Portuninae</taxon>
        <taxon>Portunus</taxon>
    </lineage>
</organism>
<evidence type="ECO:0000313" key="2">
    <source>
        <dbReference type="Proteomes" id="UP000324222"/>
    </source>
</evidence>